<evidence type="ECO:0000313" key="2">
    <source>
        <dbReference type="Proteomes" id="UP001287445"/>
    </source>
</evidence>
<protein>
    <submittedName>
        <fullName evidence="1">Uncharacterized protein</fullName>
    </submittedName>
</protein>
<dbReference type="RefSeq" id="WP_123691554.1">
    <property type="nucleotide sequence ID" value="NZ_JAWWMZ010000003.1"/>
</dbReference>
<sequence length="107" mass="11992">MNPWKHVLAKLSDTGPLLAHWHLYSGVAFYMYVPRKSDIGSETIKPDSEVRFEEIARLDIMRSLRLGGLEATNDLDVCQRAVASIPEIALQEIEGGIQLSLRGTEVR</sequence>
<organism evidence="1 2">
    <name type="scientific">Delftia acidovorans</name>
    <name type="common">Pseudomonas acidovorans</name>
    <name type="synonym">Comamonas acidovorans</name>
    <dbReference type="NCBI Taxonomy" id="80866"/>
    <lineage>
        <taxon>Bacteria</taxon>
        <taxon>Pseudomonadati</taxon>
        <taxon>Pseudomonadota</taxon>
        <taxon>Betaproteobacteria</taxon>
        <taxon>Burkholderiales</taxon>
        <taxon>Comamonadaceae</taxon>
        <taxon>Delftia</taxon>
    </lineage>
</organism>
<dbReference type="Proteomes" id="UP001287445">
    <property type="component" value="Unassembled WGS sequence"/>
</dbReference>
<accession>A0AAJ2V9N2</accession>
<gene>
    <name evidence="1" type="ORF">SGN30_08735</name>
</gene>
<evidence type="ECO:0000313" key="1">
    <source>
        <dbReference type="EMBL" id="MDX4953507.1"/>
    </source>
</evidence>
<reference evidence="1" key="1">
    <citation type="submission" date="2023-11" db="EMBL/GenBank/DDBJ databases">
        <title>Identification and selenium tolerance of Delftia acidovorans R3-25.</title>
        <authorList>
            <person name="Zhang S."/>
            <person name="Liu Y."/>
            <person name="Guo Y."/>
        </authorList>
    </citation>
    <scope>NUCLEOTIDE SEQUENCE</scope>
    <source>
        <strain evidence="1">R3-25</strain>
    </source>
</reference>
<dbReference type="AlphaFoldDB" id="A0AAJ2V9N2"/>
<dbReference type="EMBL" id="JAWWMZ010000003">
    <property type="protein sequence ID" value="MDX4953507.1"/>
    <property type="molecule type" value="Genomic_DNA"/>
</dbReference>
<name>A0AAJ2V9N2_DELAC</name>
<comment type="caution">
    <text evidence="1">The sequence shown here is derived from an EMBL/GenBank/DDBJ whole genome shotgun (WGS) entry which is preliminary data.</text>
</comment>
<proteinExistence type="predicted"/>